<proteinExistence type="predicted"/>
<name>A0A239ITL5_9ACTN</name>
<accession>A0A239ITL5</accession>
<feature type="transmembrane region" description="Helical" evidence="2">
    <location>
        <begin position="66"/>
        <end position="87"/>
    </location>
</feature>
<reference evidence="3 4" key="1">
    <citation type="submission" date="2017-06" db="EMBL/GenBank/DDBJ databases">
        <authorList>
            <person name="Kim H.J."/>
            <person name="Triplett B.A."/>
        </authorList>
    </citation>
    <scope>NUCLEOTIDE SEQUENCE [LARGE SCALE GENOMIC DNA]</scope>
    <source>
        <strain evidence="3 4">DSM 44715</strain>
    </source>
</reference>
<keyword evidence="4" id="KW-1185">Reference proteome</keyword>
<feature type="compositionally biased region" description="Low complexity" evidence="1">
    <location>
        <begin position="22"/>
        <end position="43"/>
    </location>
</feature>
<keyword evidence="2" id="KW-1133">Transmembrane helix</keyword>
<evidence type="ECO:0000256" key="2">
    <source>
        <dbReference type="SAM" id="Phobius"/>
    </source>
</evidence>
<evidence type="ECO:0000313" key="4">
    <source>
        <dbReference type="Proteomes" id="UP000198318"/>
    </source>
</evidence>
<feature type="region of interest" description="Disordered" evidence="1">
    <location>
        <begin position="1"/>
        <end position="43"/>
    </location>
</feature>
<evidence type="ECO:0000256" key="1">
    <source>
        <dbReference type="SAM" id="MobiDB-lite"/>
    </source>
</evidence>
<organism evidence="3 4">
    <name type="scientific">Actinomadura meyerae</name>
    <dbReference type="NCBI Taxonomy" id="240840"/>
    <lineage>
        <taxon>Bacteria</taxon>
        <taxon>Bacillati</taxon>
        <taxon>Actinomycetota</taxon>
        <taxon>Actinomycetes</taxon>
        <taxon>Streptosporangiales</taxon>
        <taxon>Thermomonosporaceae</taxon>
        <taxon>Actinomadura</taxon>
    </lineage>
</organism>
<keyword evidence="2" id="KW-0472">Membrane</keyword>
<protein>
    <submittedName>
        <fullName evidence="3">Uncharacterized protein</fullName>
    </submittedName>
</protein>
<dbReference type="EMBL" id="FZOR01000013">
    <property type="protein sequence ID" value="SNS96732.1"/>
    <property type="molecule type" value="Genomic_DNA"/>
</dbReference>
<sequence>MDTPSIPGNGTRQVSENTSRLTGGAADAGRSAGRTAGATAHAAARPVTALPGRAKALAKLVTLRRFLRAAPLAGAAVAGVIVGRVTAKRR</sequence>
<dbReference type="Proteomes" id="UP000198318">
    <property type="component" value="Unassembled WGS sequence"/>
</dbReference>
<feature type="compositionally biased region" description="Polar residues" evidence="1">
    <location>
        <begin position="1"/>
        <end position="21"/>
    </location>
</feature>
<gene>
    <name evidence="3" type="ORF">SAMN05443665_101361</name>
</gene>
<dbReference type="RefSeq" id="WP_089326745.1">
    <property type="nucleotide sequence ID" value="NZ_FZOR01000013.1"/>
</dbReference>
<keyword evidence="2" id="KW-0812">Transmembrane</keyword>
<evidence type="ECO:0000313" key="3">
    <source>
        <dbReference type="EMBL" id="SNS96732.1"/>
    </source>
</evidence>
<dbReference type="AlphaFoldDB" id="A0A239ITL5"/>